<dbReference type="Pfam" id="PF11017">
    <property type="entry name" value="DUF2855"/>
    <property type="match status" value="1"/>
</dbReference>
<dbReference type="InterPro" id="IPR021276">
    <property type="entry name" value="DUF2855"/>
</dbReference>
<accession>A0A2G5HT17</accession>
<dbReference type="OrthoDB" id="192702at2759"/>
<gene>
    <name evidence="1" type="ORF">CB0940_10712</name>
</gene>
<sequence>MHDDQASSKRQAIKLEMCRPSLCPSRVPRNFSSTMTSTTTMAYDIHVVRKAKISEHSTISISSSLPPLPENKIRAIPRIVSLTANNLSYAKGGHIMHWWDAFPLPSHLPSPHNDATQYGIVPVWGYAEILESKIADVVQGSMIWGLWPSYNIPVDLELQTAFELKGHYLDVSRHRDKLWKFYNHYVVASDKIRYRDLDQKTLERMAWEANVLPAAGWMLSRFVFGSSAPVVHPSGLLEGWSEEDADLSKAVVVSLSASGRTARAFAHALARERREDASGPLGFLAVSSSTDGSFIPEIATFPTQVIQYADLQSSHVGDWIANLAPDKIVVLDFGGRGDSLEQLQHTLQECLPGTKVTIIGIGGEAKAQSPEEIADVMQRRAKLTNRMQMNTARIQETAIAKLGAEKFFAEKDEACKVFLEHGGLKGLKLQWGKRCERRQWD</sequence>
<name>A0A2G5HT17_CERBT</name>
<protein>
    <submittedName>
        <fullName evidence="1">Uncharacterized protein</fullName>
    </submittedName>
</protein>
<evidence type="ECO:0000313" key="1">
    <source>
        <dbReference type="EMBL" id="PIA95687.1"/>
    </source>
</evidence>
<dbReference type="AlphaFoldDB" id="A0A2G5HT17"/>
<dbReference type="Proteomes" id="UP000230605">
    <property type="component" value="Chromosome 8"/>
</dbReference>
<comment type="caution">
    <text evidence="1">The sequence shown here is derived from an EMBL/GenBank/DDBJ whole genome shotgun (WGS) entry which is preliminary data.</text>
</comment>
<evidence type="ECO:0000313" key="2">
    <source>
        <dbReference type="Proteomes" id="UP000230605"/>
    </source>
</evidence>
<reference evidence="1 2" key="1">
    <citation type="submission" date="2015-10" db="EMBL/GenBank/DDBJ databases">
        <title>The cercosporin biosynthetic gene cluster was horizontally transferred to several fungal lineages and shown to be expanded in Cercospora beticola based on microsynteny with recipient genomes.</title>
        <authorList>
            <person name="De Jonge R."/>
            <person name="Ebert M.K."/>
            <person name="Suttle J.C."/>
            <person name="Jurick Ii W.M."/>
            <person name="Secor G.A."/>
            <person name="Thomma B.P."/>
            <person name="Van De Peer Y."/>
            <person name="Bolton M.D."/>
        </authorList>
    </citation>
    <scope>NUCLEOTIDE SEQUENCE [LARGE SCALE GENOMIC DNA]</scope>
    <source>
        <strain evidence="1 2">09-40</strain>
    </source>
</reference>
<dbReference type="EMBL" id="LKMD01000103">
    <property type="protein sequence ID" value="PIA95687.1"/>
    <property type="molecule type" value="Genomic_DNA"/>
</dbReference>
<proteinExistence type="predicted"/>
<organism evidence="1 2">
    <name type="scientific">Cercospora beticola</name>
    <name type="common">Sugarbeet leaf spot fungus</name>
    <dbReference type="NCBI Taxonomy" id="122368"/>
    <lineage>
        <taxon>Eukaryota</taxon>
        <taxon>Fungi</taxon>
        <taxon>Dikarya</taxon>
        <taxon>Ascomycota</taxon>
        <taxon>Pezizomycotina</taxon>
        <taxon>Dothideomycetes</taxon>
        <taxon>Dothideomycetidae</taxon>
        <taxon>Mycosphaerellales</taxon>
        <taxon>Mycosphaerellaceae</taxon>
        <taxon>Cercospora</taxon>
    </lineage>
</organism>